<evidence type="ECO:0000313" key="1">
    <source>
        <dbReference type="EMBL" id="GAA2628758.1"/>
    </source>
</evidence>
<accession>A0ABP6CZV2</accession>
<proteinExistence type="predicted"/>
<dbReference type="Proteomes" id="UP001501509">
    <property type="component" value="Unassembled WGS sequence"/>
</dbReference>
<protein>
    <submittedName>
        <fullName evidence="1">Uncharacterized protein</fullName>
    </submittedName>
</protein>
<dbReference type="EMBL" id="BAAATD010000014">
    <property type="protein sequence ID" value="GAA2628758.1"/>
    <property type="molecule type" value="Genomic_DNA"/>
</dbReference>
<evidence type="ECO:0000313" key="2">
    <source>
        <dbReference type="Proteomes" id="UP001501509"/>
    </source>
</evidence>
<dbReference type="RefSeq" id="WP_344547501.1">
    <property type="nucleotide sequence ID" value="NZ_BAAATD010000014.1"/>
</dbReference>
<reference evidence="2" key="1">
    <citation type="journal article" date="2019" name="Int. J. Syst. Evol. Microbiol.">
        <title>The Global Catalogue of Microorganisms (GCM) 10K type strain sequencing project: providing services to taxonomists for standard genome sequencing and annotation.</title>
        <authorList>
            <consortium name="The Broad Institute Genomics Platform"/>
            <consortium name="The Broad Institute Genome Sequencing Center for Infectious Disease"/>
            <person name="Wu L."/>
            <person name="Ma J."/>
        </authorList>
    </citation>
    <scope>NUCLEOTIDE SEQUENCE [LARGE SCALE GENOMIC DNA]</scope>
    <source>
        <strain evidence="2">JCM 6833</strain>
    </source>
</reference>
<comment type="caution">
    <text evidence="1">The sequence shown here is derived from an EMBL/GenBank/DDBJ whole genome shotgun (WGS) entry which is preliminary data.</text>
</comment>
<organism evidence="1 2">
    <name type="scientific">Actinomadura fulvescens</name>
    <dbReference type="NCBI Taxonomy" id="46160"/>
    <lineage>
        <taxon>Bacteria</taxon>
        <taxon>Bacillati</taxon>
        <taxon>Actinomycetota</taxon>
        <taxon>Actinomycetes</taxon>
        <taxon>Streptosporangiales</taxon>
        <taxon>Thermomonosporaceae</taxon>
        <taxon>Actinomadura</taxon>
    </lineage>
</organism>
<gene>
    <name evidence="1" type="ORF">GCM10010411_77710</name>
</gene>
<keyword evidence="2" id="KW-1185">Reference proteome</keyword>
<name>A0ABP6CZV2_9ACTN</name>
<sequence length="131" mass="14263">MTRRITHLGGAAALGLFLSLALLLILAWCPKDTGPRHGVTISGAQGISLRAFDQVHEDEWQHEEPSDPLTIRVRGLAPEARAVQAPDGLAAGTDPAAGQAIAFPLRLERHLHRVTRQVTCHLHAMLQVFRC</sequence>